<name>A0A814L6G1_ADIRI</name>
<dbReference type="GO" id="GO:0016567">
    <property type="term" value="P:protein ubiquitination"/>
    <property type="evidence" value="ECO:0007669"/>
    <property type="project" value="TreeGrafter"/>
</dbReference>
<dbReference type="InterPro" id="IPR039780">
    <property type="entry name" value="Mot2"/>
</dbReference>
<feature type="domain" description="C3H1-type" evidence="13">
    <location>
        <begin position="183"/>
        <end position="210"/>
    </location>
</feature>
<keyword evidence="3 9" id="KW-0863">Zinc-finger</keyword>
<dbReference type="Pfam" id="PF00076">
    <property type="entry name" value="RRM_1"/>
    <property type="match status" value="1"/>
</dbReference>
<dbReference type="Gene3D" id="3.30.70.330">
    <property type="match status" value="1"/>
</dbReference>
<dbReference type="CDD" id="cd12438">
    <property type="entry name" value="RRM_CNOT4"/>
    <property type="match status" value="1"/>
</dbReference>
<feature type="compositionally biased region" description="Low complexity" evidence="10">
    <location>
        <begin position="664"/>
        <end position="676"/>
    </location>
</feature>
<dbReference type="PROSITE" id="PS50102">
    <property type="entry name" value="RRM"/>
    <property type="match status" value="1"/>
</dbReference>
<feature type="domain" description="RRM" evidence="12">
    <location>
        <begin position="105"/>
        <end position="186"/>
    </location>
</feature>
<evidence type="ECO:0000256" key="9">
    <source>
        <dbReference type="PROSITE-ProRule" id="PRU00723"/>
    </source>
</evidence>
<evidence type="ECO:0000259" key="11">
    <source>
        <dbReference type="PROSITE" id="PS50089"/>
    </source>
</evidence>
<dbReference type="PANTHER" id="PTHR12603:SF0">
    <property type="entry name" value="CCR4-NOT TRANSCRIPTION COMPLEX SUBUNIT 4"/>
    <property type="match status" value="1"/>
</dbReference>
<sequence length="723" mass="81210">MDSDQESSECPLCLEVLEADDLTFFPCTCCYQICRFCWHRIRTDENGLCPACRKPYSENPAQFKPLTDEEIQQVKRDRKLKESNKKPKVTESRKHLANLRVVQRNLVFVNGLPSRLADTELLRRNDHFGKYGKIVKLVTSPAHNGQLNSICVYITYSRSEEALRAIQSLCNYHVDGRTLKATLGTTKYCSRYLKGASCQKADCLYLHEPGDPLASFTKEQMQQGLHLEYERKLMEQYTNKSTSSTPKNGRTTVNGHKSEPSQRRKGPTPLSSTANNSNSATSNAMNGNSDFESGDETNHIHTTSNGYSNDTFTSTTAINGDTLNGDSDMSSTSSQTSSEHDPSLRTHIQTYNISPTKTWPDESAPYFLPPPPPDLISATNQLPNRPTVPTSFNSSKHIPSNESVVKPSDQLPEYKLFGSNGPSIHSLLFGNNENSQQSQRPIINGTDHDLREIEKRLMAHGLDNTSYPQIQENDELGFDPCSLFMSALASDIEDERRPSSSQTSASHRPTSTNSYGFPSSQHISSTNNPSWMMQQQQQQQQQYHQFHEQPTTPQKQPRYPITFNGSSPRQMWNNTQQPPPQQQQQQHYPTQIPTRLDFPNQIQQQQRLPPRQSSPSPQYPQTMNHTYSSNSTVITNNLPANDRWVNLAWADPAIISLGNKLDPTSSQWSNTSSQSQGPSAMPLGTNLLSNPRWSQQIQNQMFPNGGMYMSYSATSGIDDGSRP</sequence>
<dbReference type="GO" id="GO:0004842">
    <property type="term" value="F:ubiquitin-protein transferase activity"/>
    <property type="evidence" value="ECO:0007669"/>
    <property type="project" value="InterPro"/>
</dbReference>
<dbReference type="CDD" id="cd16618">
    <property type="entry name" value="mRING-HC-C4C4_CNOT4"/>
    <property type="match status" value="1"/>
</dbReference>
<keyword evidence="6" id="KW-0175">Coiled coil</keyword>
<evidence type="ECO:0000256" key="2">
    <source>
        <dbReference type="ARBA" id="ARBA00022723"/>
    </source>
</evidence>
<feature type="region of interest" description="Disordered" evidence="10">
    <location>
        <begin position="602"/>
        <end position="625"/>
    </location>
</feature>
<gene>
    <name evidence="15" type="ORF">EDS130_LOCUS26359</name>
    <name evidence="14" type="ORF">XAT740_LOCUS16186</name>
</gene>
<keyword evidence="5 8" id="KW-0694">RNA-binding</keyword>
<feature type="region of interest" description="Disordered" evidence="10">
    <location>
        <begin position="387"/>
        <end position="406"/>
    </location>
</feature>
<keyword evidence="16" id="KW-1185">Reference proteome</keyword>
<dbReference type="InterPro" id="IPR035979">
    <property type="entry name" value="RBD_domain_sf"/>
</dbReference>
<feature type="compositionally biased region" description="Low complexity" evidence="10">
    <location>
        <begin position="602"/>
        <end position="621"/>
    </location>
</feature>
<dbReference type="EMBL" id="CAJNOR010001025">
    <property type="protein sequence ID" value="CAF1059106.1"/>
    <property type="molecule type" value="Genomic_DNA"/>
</dbReference>
<dbReference type="GO" id="GO:0008270">
    <property type="term" value="F:zinc ion binding"/>
    <property type="evidence" value="ECO:0007669"/>
    <property type="project" value="UniProtKB-KW"/>
</dbReference>
<evidence type="ECO:0000259" key="12">
    <source>
        <dbReference type="PROSITE" id="PS50102"/>
    </source>
</evidence>
<reference evidence="14" key="1">
    <citation type="submission" date="2021-02" db="EMBL/GenBank/DDBJ databases">
        <authorList>
            <person name="Nowell W R."/>
        </authorList>
    </citation>
    <scope>NUCLEOTIDE SEQUENCE</scope>
</reference>
<dbReference type="InterPro" id="IPR001841">
    <property type="entry name" value="Znf_RING"/>
</dbReference>
<evidence type="ECO:0000256" key="10">
    <source>
        <dbReference type="SAM" id="MobiDB-lite"/>
    </source>
</evidence>
<dbReference type="PANTHER" id="PTHR12603">
    <property type="entry name" value="CCR4-NOT TRANSCRIPTION COMPLEX RELATED"/>
    <property type="match status" value="1"/>
</dbReference>
<dbReference type="SUPFAM" id="SSF57850">
    <property type="entry name" value="RING/U-box"/>
    <property type="match status" value="1"/>
</dbReference>
<dbReference type="Gene3D" id="3.30.40.10">
    <property type="entry name" value="Zinc/RING finger domain, C3HC4 (zinc finger)"/>
    <property type="match status" value="1"/>
</dbReference>
<dbReference type="GO" id="GO:0005634">
    <property type="term" value="C:nucleus"/>
    <property type="evidence" value="ECO:0007669"/>
    <property type="project" value="UniProtKB-SubCell"/>
</dbReference>
<dbReference type="InterPro" id="IPR034261">
    <property type="entry name" value="CNOT4_RRM"/>
</dbReference>
<feature type="compositionally biased region" description="Low complexity" evidence="10">
    <location>
        <begin position="326"/>
        <end position="337"/>
    </location>
</feature>
<evidence type="ECO:0000256" key="7">
    <source>
        <dbReference type="ARBA" id="ARBA00023242"/>
    </source>
</evidence>
<feature type="domain" description="RING-type" evidence="11">
    <location>
        <begin position="10"/>
        <end position="53"/>
    </location>
</feature>
<feature type="zinc finger region" description="C3H1-type" evidence="9">
    <location>
        <begin position="183"/>
        <end position="210"/>
    </location>
</feature>
<dbReference type="InterPro" id="IPR000504">
    <property type="entry name" value="RRM_dom"/>
</dbReference>
<keyword evidence="4 9" id="KW-0862">Zinc</keyword>
<feature type="compositionally biased region" description="Polar residues" evidence="10">
    <location>
        <begin position="387"/>
        <end position="403"/>
    </location>
</feature>
<evidence type="ECO:0000256" key="8">
    <source>
        <dbReference type="PROSITE-ProRule" id="PRU00176"/>
    </source>
</evidence>
<keyword evidence="7" id="KW-0539">Nucleus</keyword>
<dbReference type="InterPro" id="IPR012677">
    <property type="entry name" value="Nucleotide-bd_a/b_plait_sf"/>
</dbReference>
<feature type="region of interest" description="Disordered" evidence="10">
    <location>
        <begin position="237"/>
        <end position="345"/>
    </location>
</feature>
<evidence type="ECO:0000256" key="1">
    <source>
        <dbReference type="ARBA" id="ARBA00004123"/>
    </source>
</evidence>
<evidence type="ECO:0000313" key="14">
    <source>
        <dbReference type="EMBL" id="CAF1059106.1"/>
    </source>
</evidence>
<dbReference type="Proteomes" id="UP000663828">
    <property type="component" value="Unassembled WGS sequence"/>
</dbReference>
<evidence type="ECO:0000259" key="13">
    <source>
        <dbReference type="PROSITE" id="PS50103"/>
    </source>
</evidence>
<evidence type="ECO:0000256" key="3">
    <source>
        <dbReference type="ARBA" id="ARBA00022771"/>
    </source>
</evidence>
<feature type="compositionally biased region" description="Polar residues" evidence="10">
    <location>
        <begin position="300"/>
        <end position="325"/>
    </location>
</feature>
<feature type="region of interest" description="Disordered" evidence="10">
    <location>
        <begin position="492"/>
        <end position="589"/>
    </location>
</feature>
<proteinExistence type="predicted"/>
<dbReference type="PROSITE" id="PS50103">
    <property type="entry name" value="ZF_C3H1"/>
    <property type="match status" value="1"/>
</dbReference>
<accession>A0A814L6G1</accession>
<feature type="compositionally biased region" description="Polar residues" evidence="10">
    <location>
        <begin position="563"/>
        <end position="575"/>
    </location>
</feature>
<dbReference type="EMBL" id="CAJNOJ010000160">
    <property type="protein sequence ID" value="CAF1219922.1"/>
    <property type="molecule type" value="Genomic_DNA"/>
</dbReference>
<feature type="compositionally biased region" description="Low complexity" evidence="10">
    <location>
        <begin position="271"/>
        <end position="289"/>
    </location>
</feature>
<dbReference type="OrthoDB" id="1923159at2759"/>
<evidence type="ECO:0008006" key="17">
    <source>
        <dbReference type="Google" id="ProtNLM"/>
    </source>
</evidence>
<dbReference type="AlphaFoldDB" id="A0A814L6G1"/>
<dbReference type="InterPro" id="IPR013083">
    <property type="entry name" value="Znf_RING/FYVE/PHD"/>
</dbReference>
<feature type="region of interest" description="Disordered" evidence="10">
    <location>
        <begin position="663"/>
        <end position="683"/>
    </location>
</feature>
<dbReference type="PROSITE" id="PS50089">
    <property type="entry name" value="ZF_RING_2"/>
    <property type="match status" value="1"/>
</dbReference>
<keyword evidence="2 9" id="KW-0479">Metal-binding</keyword>
<dbReference type="InterPro" id="IPR003954">
    <property type="entry name" value="RRM_euk-type"/>
</dbReference>
<dbReference type="Proteomes" id="UP000663852">
    <property type="component" value="Unassembled WGS sequence"/>
</dbReference>
<organism evidence="14 16">
    <name type="scientific">Adineta ricciae</name>
    <name type="common">Rotifer</name>
    <dbReference type="NCBI Taxonomy" id="249248"/>
    <lineage>
        <taxon>Eukaryota</taxon>
        <taxon>Metazoa</taxon>
        <taxon>Spiralia</taxon>
        <taxon>Gnathifera</taxon>
        <taxon>Rotifera</taxon>
        <taxon>Eurotatoria</taxon>
        <taxon>Bdelloidea</taxon>
        <taxon>Adinetida</taxon>
        <taxon>Adinetidae</taxon>
        <taxon>Adineta</taxon>
    </lineage>
</organism>
<protein>
    <recommendedName>
        <fullName evidence="17">CCR4-NOT transcription complex subunit 4</fullName>
    </recommendedName>
</protein>
<dbReference type="FunFam" id="3.30.40.10:FF:000006">
    <property type="entry name" value="CCR4-NOT transcription complex subunit 4"/>
    <property type="match status" value="1"/>
</dbReference>
<dbReference type="SMART" id="SM00361">
    <property type="entry name" value="RRM_1"/>
    <property type="match status" value="1"/>
</dbReference>
<dbReference type="Pfam" id="PF14570">
    <property type="entry name" value="zf-RING_4"/>
    <property type="match status" value="1"/>
</dbReference>
<dbReference type="InterPro" id="IPR039515">
    <property type="entry name" value="NOT4_mRING-HC-C4C4"/>
</dbReference>
<evidence type="ECO:0000313" key="16">
    <source>
        <dbReference type="Proteomes" id="UP000663828"/>
    </source>
</evidence>
<evidence type="ECO:0000256" key="5">
    <source>
        <dbReference type="ARBA" id="ARBA00022884"/>
    </source>
</evidence>
<dbReference type="SUPFAM" id="SSF54928">
    <property type="entry name" value="RNA-binding domain, RBD"/>
    <property type="match status" value="1"/>
</dbReference>
<evidence type="ECO:0000313" key="15">
    <source>
        <dbReference type="EMBL" id="CAF1219922.1"/>
    </source>
</evidence>
<dbReference type="GO" id="GO:0030014">
    <property type="term" value="C:CCR4-NOT complex"/>
    <property type="evidence" value="ECO:0007669"/>
    <property type="project" value="InterPro"/>
</dbReference>
<dbReference type="GO" id="GO:0003723">
    <property type="term" value="F:RNA binding"/>
    <property type="evidence" value="ECO:0007669"/>
    <property type="project" value="UniProtKB-UniRule"/>
</dbReference>
<comment type="caution">
    <text evidence="14">The sequence shown here is derived from an EMBL/GenBank/DDBJ whole genome shotgun (WGS) entry which is preliminary data.</text>
</comment>
<evidence type="ECO:0000256" key="6">
    <source>
        <dbReference type="ARBA" id="ARBA00023054"/>
    </source>
</evidence>
<dbReference type="InterPro" id="IPR000571">
    <property type="entry name" value="Znf_CCCH"/>
</dbReference>
<comment type="subcellular location">
    <subcellularLocation>
        <location evidence="1">Nucleus</location>
    </subcellularLocation>
</comment>
<evidence type="ECO:0000256" key="4">
    <source>
        <dbReference type="ARBA" id="ARBA00022833"/>
    </source>
</evidence>
<feature type="compositionally biased region" description="Polar residues" evidence="10">
    <location>
        <begin position="237"/>
        <end position="255"/>
    </location>
</feature>
<feature type="compositionally biased region" description="Polar residues" evidence="10">
    <location>
        <begin position="499"/>
        <end position="533"/>
    </location>
</feature>